<dbReference type="OrthoDB" id="5322702at2"/>
<dbReference type="PANTHER" id="PTHR36435">
    <property type="entry name" value="SLR1288 PROTEIN"/>
    <property type="match status" value="1"/>
</dbReference>
<evidence type="ECO:0000259" key="2">
    <source>
        <dbReference type="Pfam" id="PF02517"/>
    </source>
</evidence>
<gene>
    <name evidence="3" type="ORF">CZ809_00852</name>
</gene>
<dbReference type="EMBL" id="FUZI01000001">
    <property type="protein sequence ID" value="SKC31374.1"/>
    <property type="molecule type" value="Genomic_DNA"/>
</dbReference>
<feature type="transmembrane region" description="Helical" evidence="1">
    <location>
        <begin position="214"/>
        <end position="232"/>
    </location>
</feature>
<dbReference type="GO" id="GO:0006508">
    <property type="term" value="P:proteolysis"/>
    <property type="evidence" value="ECO:0007669"/>
    <property type="project" value="UniProtKB-KW"/>
</dbReference>
<evidence type="ECO:0000313" key="4">
    <source>
        <dbReference type="Proteomes" id="UP000189966"/>
    </source>
</evidence>
<dbReference type="GO" id="GO:0080120">
    <property type="term" value="P:CAAX-box protein maturation"/>
    <property type="evidence" value="ECO:0007669"/>
    <property type="project" value="UniProtKB-ARBA"/>
</dbReference>
<accession>A0A1T5HX28</accession>
<dbReference type="InterPro" id="IPR052710">
    <property type="entry name" value="CAAX_protease"/>
</dbReference>
<feature type="transmembrane region" description="Helical" evidence="1">
    <location>
        <begin position="34"/>
        <end position="60"/>
    </location>
</feature>
<feature type="transmembrane region" description="Helical" evidence="1">
    <location>
        <begin position="153"/>
        <end position="170"/>
    </location>
</feature>
<feature type="transmembrane region" description="Helical" evidence="1">
    <location>
        <begin position="113"/>
        <end position="132"/>
    </location>
</feature>
<evidence type="ECO:0000313" key="3">
    <source>
        <dbReference type="EMBL" id="SKC31374.1"/>
    </source>
</evidence>
<dbReference type="GO" id="GO:0004175">
    <property type="term" value="F:endopeptidase activity"/>
    <property type="evidence" value="ECO:0007669"/>
    <property type="project" value="UniProtKB-ARBA"/>
</dbReference>
<feature type="transmembrane region" description="Helical" evidence="1">
    <location>
        <begin position="263"/>
        <end position="281"/>
    </location>
</feature>
<feature type="transmembrane region" description="Helical" evidence="1">
    <location>
        <begin position="238"/>
        <end position="256"/>
    </location>
</feature>
<dbReference type="AlphaFoldDB" id="A0A1T5HX28"/>
<keyword evidence="1" id="KW-0812">Transmembrane</keyword>
<reference evidence="3 4" key="1">
    <citation type="submission" date="2017-02" db="EMBL/GenBank/DDBJ databases">
        <authorList>
            <person name="Peterson S.W."/>
        </authorList>
    </citation>
    <scope>NUCLEOTIDE SEQUENCE [LARGE SCALE GENOMIC DNA]</scope>
    <source>
        <strain evidence="4">type strain: NCCB 100098</strain>
    </source>
</reference>
<keyword evidence="3" id="KW-0645">Protease</keyword>
<dbReference type="Proteomes" id="UP000189966">
    <property type="component" value="Unassembled WGS sequence"/>
</dbReference>
<dbReference type="PANTHER" id="PTHR36435:SF1">
    <property type="entry name" value="CAAX AMINO TERMINAL PROTEASE FAMILY PROTEIN"/>
    <property type="match status" value="1"/>
</dbReference>
<keyword evidence="3" id="KW-0378">Hydrolase</keyword>
<feature type="transmembrane region" description="Helical" evidence="1">
    <location>
        <begin position="182"/>
        <end position="202"/>
    </location>
</feature>
<feature type="domain" description="CAAX prenyl protease 2/Lysostaphin resistance protein A-like" evidence="2">
    <location>
        <begin position="181"/>
        <end position="272"/>
    </location>
</feature>
<protein>
    <submittedName>
        <fullName evidence="3">CAAX amino terminal protease self-immunity</fullName>
    </submittedName>
</protein>
<keyword evidence="1" id="KW-0472">Membrane</keyword>
<feature type="transmembrane region" description="Helical" evidence="1">
    <location>
        <begin position="72"/>
        <end position="93"/>
    </location>
</feature>
<sequence>MNYLILPTMLVWLLLAISIGCALTKTTSWRIPLLLSLITAVTFNVLTVIGAAIMISGIAIASFTARQQSKPLIYAGHTIVILWVIGLILHLYPGINNLLVLDHVNSGPLSRSFTLYFNIDKPILIFALLLLVPNIVSNNEYNWHHLSLSRMQKSIIGGGLITLPLLAWALQLVQPEFTLPSWWWIFAINNLIFTCVAEEVLFRGYIQGLLCKKLAPPIAIIIASVLFGFAHFAGGPLFIVIATLAGILYGLSYYWTKKITVAIVVHFAFNLFHLVFFTYPLPL</sequence>
<dbReference type="InterPro" id="IPR003675">
    <property type="entry name" value="Rce1/LyrA-like_dom"/>
</dbReference>
<keyword evidence="1" id="KW-1133">Transmembrane helix</keyword>
<dbReference type="Pfam" id="PF02517">
    <property type="entry name" value="Rce1-like"/>
    <property type="match status" value="1"/>
</dbReference>
<proteinExistence type="predicted"/>
<evidence type="ECO:0000256" key="1">
    <source>
        <dbReference type="SAM" id="Phobius"/>
    </source>
</evidence>
<name>A0A1T5HX28_9GAMM</name>
<organism evidence="3 4">
    <name type="scientific">Photobacterium piscicola</name>
    <dbReference type="NCBI Taxonomy" id="1378299"/>
    <lineage>
        <taxon>Bacteria</taxon>
        <taxon>Pseudomonadati</taxon>
        <taxon>Pseudomonadota</taxon>
        <taxon>Gammaproteobacteria</taxon>
        <taxon>Vibrionales</taxon>
        <taxon>Vibrionaceae</taxon>
        <taxon>Photobacterium</taxon>
    </lineage>
</organism>